<name>A0ABN8X4P8_9GAMM</name>
<gene>
    <name evidence="1" type="ORF">MSZNOR_2968</name>
</gene>
<dbReference type="RefSeq" id="WP_026611234.1">
    <property type="nucleotide sequence ID" value="NZ_OX458333.1"/>
</dbReference>
<protein>
    <submittedName>
        <fullName evidence="1">Uncharacterized protein</fullName>
    </submittedName>
</protein>
<organism evidence="1 2">
    <name type="scientific">Methylocaldum szegediense</name>
    <dbReference type="NCBI Taxonomy" id="73780"/>
    <lineage>
        <taxon>Bacteria</taxon>
        <taxon>Pseudomonadati</taxon>
        <taxon>Pseudomonadota</taxon>
        <taxon>Gammaproteobacteria</taxon>
        <taxon>Methylococcales</taxon>
        <taxon>Methylococcaceae</taxon>
        <taxon>Methylocaldum</taxon>
    </lineage>
</organism>
<reference evidence="1 2" key="1">
    <citation type="submission" date="2023-03" db="EMBL/GenBank/DDBJ databases">
        <authorList>
            <person name="Pearce D."/>
        </authorList>
    </citation>
    <scope>NUCLEOTIDE SEQUENCE [LARGE SCALE GENOMIC DNA]</scope>
    <source>
        <strain evidence="1">Msz</strain>
    </source>
</reference>
<keyword evidence="2" id="KW-1185">Reference proteome</keyword>
<dbReference type="EMBL" id="OX458333">
    <property type="protein sequence ID" value="CAI8875729.1"/>
    <property type="molecule type" value="Genomic_DNA"/>
</dbReference>
<accession>A0ABN8X4P8</accession>
<evidence type="ECO:0000313" key="2">
    <source>
        <dbReference type="Proteomes" id="UP001162030"/>
    </source>
</evidence>
<proteinExistence type="predicted"/>
<sequence>METVIERVIRTFNGYGYAVAGVVIGFFDDPEQAQAYAIQIINLTHYQVAVFGSQLTLVL</sequence>
<dbReference type="Proteomes" id="UP001162030">
    <property type="component" value="Chromosome"/>
</dbReference>
<evidence type="ECO:0000313" key="1">
    <source>
        <dbReference type="EMBL" id="CAI8875729.1"/>
    </source>
</evidence>